<accession>A0A939SAX6</accession>
<reference evidence="2" key="1">
    <citation type="submission" date="2021-03" db="EMBL/GenBank/DDBJ databases">
        <title>Leucobacter chromiisoli sp. nov., isolated from chromium-containing soil of chemical plant.</title>
        <authorList>
            <person name="Xu Z."/>
        </authorList>
    </citation>
    <scope>NUCLEOTIDE SEQUENCE</scope>
    <source>
        <strain evidence="2">S27</strain>
    </source>
</reference>
<comment type="caution">
    <text evidence="2">The sequence shown here is derived from an EMBL/GenBank/DDBJ whole genome shotgun (WGS) entry which is preliminary data.</text>
</comment>
<evidence type="ECO:0000313" key="3">
    <source>
        <dbReference type="Proteomes" id="UP000664382"/>
    </source>
</evidence>
<feature type="region of interest" description="Disordered" evidence="1">
    <location>
        <begin position="58"/>
        <end position="79"/>
    </location>
</feature>
<evidence type="ECO:0000256" key="1">
    <source>
        <dbReference type="SAM" id="MobiDB-lite"/>
    </source>
</evidence>
<sequence length="79" mass="9421">MSRSTKRNFHQAFRSMWAQHGGRVPVIRKDRDKNVSHAKPCYMCIKGTAPKRLLQVKPRRRKEKRQLRKTVRESLCAQF</sequence>
<proteinExistence type="predicted"/>
<dbReference type="Proteomes" id="UP000664382">
    <property type="component" value="Unassembled WGS sequence"/>
</dbReference>
<organism evidence="2 3">
    <name type="scientific">Leucobacter weissii</name>
    <dbReference type="NCBI Taxonomy" id="1983706"/>
    <lineage>
        <taxon>Bacteria</taxon>
        <taxon>Bacillati</taxon>
        <taxon>Actinomycetota</taxon>
        <taxon>Actinomycetes</taxon>
        <taxon>Micrococcales</taxon>
        <taxon>Microbacteriaceae</taxon>
        <taxon>Leucobacter</taxon>
    </lineage>
</organism>
<gene>
    <name evidence="2" type="ORF">J4H92_02975</name>
</gene>
<feature type="compositionally biased region" description="Basic residues" evidence="1">
    <location>
        <begin position="58"/>
        <end position="69"/>
    </location>
</feature>
<dbReference type="RefSeq" id="WP_208095753.1">
    <property type="nucleotide sequence ID" value="NZ_JAGDYM010000004.1"/>
</dbReference>
<dbReference type="AlphaFoldDB" id="A0A939SAX6"/>
<keyword evidence="3" id="KW-1185">Reference proteome</keyword>
<dbReference type="EMBL" id="JAGDYM010000004">
    <property type="protein sequence ID" value="MBO1900910.1"/>
    <property type="molecule type" value="Genomic_DNA"/>
</dbReference>
<name>A0A939SAX6_9MICO</name>
<evidence type="ECO:0000313" key="2">
    <source>
        <dbReference type="EMBL" id="MBO1900910.1"/>
    </source>
</evidence>
<protein>
    <submittedName>
        <fullName evidence="2">Uncharacterized protein</fullName>
    </submittedName>
</protein>